<comment type="similarity">
    <text evidence="1">Belongs to the formin-like family.</text>
</comment>
<feature type="region of interest" description="Disordered" evidence="3">
    <location>
        <begin position="1222"/>
        <end position="1241"/>
    </location>
</feature>
<keyword evidence="6" id="KW-1185">Reference proteome</keyword>
<feature type="compositionally biased region" description="Polar residues" evidence="3">
    <location>
        <begin position="1222"/>
        <end position="1236"/>
    </location>
</feature>
<name>A0ABP1G3R5_9CHLO</name>
<feature type="region of interest" description="Disordered" evidence="3">
    <location>
        <begin position="1526"/>
        <end position="1597"/>
    </location>
</feature>
<proteinExistence type="inferred from homology"/>
<dbReference type="Proteomes" id="UP001497392">
    <property type="component" value="Unassembled WGS sequence"/>
</dbReference>
<dbReference type="PANTHER" id="PTHR45725">
    <property type="entry name" value="FORMIN HOMOLOGY 2 FAMILY MEMBER"/>
    <property type="match status" value="1"/>
</dbReference>
<dbReference type="InterPro" id="IPR015425">
    <property type="entry name" value="FH2_Formin"/>
</dbReference>
<gene>
    <name evidence="5" type="primary">g9737</name>
    <name evidence="5" type="ORF">VP750_LOCUS8771</name>
</gene>
<evidence type="ECO:0000313" key="5">
    <source>
        <dbReference type="EMBL" id="CAL5226865.1"/>
    </source>
</evidence>
<feature type="region of interest" description="Disordered" evidence="3">
    <location>
        <begin position="212"/>
        <end position="249"/>
    </location>
</feature>
<evidence type="ECO:0000256" key="2">
    <source>
        <dbReference type="SAM" id="Coils"/>
    </source>
</evidence>
<feature type="compositionally biased region" description="Polar residues" evidence="3">
    <location>
        <begin position="1416"/>
        <end position="1431"/>
    </location>
</feature>
<feature type="compositionally biased region" description="Basic residues" evidence="3">
    <location>
        <begin position="1731"/>
        <end position="1740"/>
    </location>
</feature>
<evidence type="ECO:0000259" key="4">
    <source>
        <dbReference type="PROSITE" id="PS51444"/>
    </source>
</evidence>
<feature type="compositionally biased region" description="Low complexity" evidence="3">
    <location>
        <begin position="357"/>
        <end position="378"/>
    </location>
</feature>
<feature type="domain" description="FH2" evidence="4">
    <location>
        <begin position="432"/>
        <end position="826"/>
    </location>
</feature>
<feature type="region of interest" description="Disordered" evidence="3">
    <location>
        <begin position="807"/>
        <end position="838"/>
    </location>
</feature>
<dbReference type="PANTHER" id="PTHR45725:SF1">
    <property type="entry name" value="DISHEVELLED ASSOCIATED ACTIVATOR OF MORPHOGENESIS, ISOFORM D"/>
    <property type="match status" value="1"/>
</dbReference>
<evidence type="ECO:0000313" key="6">
    <source>
        <dbReference type="Proteomes" id="UP001497392"/>
    </source>
</evidence>
<comment type="caution">
    <text evidence="5">The sequence shown here is derived from an EMBL/GenBank/DDBJ whole genome shotgun (WGS) entry which is preliminary data.</text>
</comment>
<dbReference type="SUPFAM" id="SSF101447">
    <property type="entry name" value="Formin homology 2 domain (FH2 domain)"/>
    <property type="match status" value="1"/>
</dbReference>
<dbReference type="PROSITE" id="PS51444">
    <property type="entry name" value="FH2"/>
    <property type="match status" value="1"/>
</dbReference>
<dbReference type="SMART" id="SM00498">
    <property type="entry name" value="FH2"/>
    <property type="match status" value="1"/>
</dbReference>
<feature type="compositionally biased region" description="Low complexity" evidence="3">
    <location>
        <begin position="406"/>
        <end position="415"/>
    </location>
</feature>
<feature type="compositionally biased region" description="Pro residues" evidence="3">
    <location>
        <begin position="346"/>
        <end position="356"/>
    </location>
</feature>
<reference evidence="5 6" key="1">
    <citation type="submission" date="2024-06" db="EMBL/GenBank/DDBJ databases">
        <authorList>
            <person name="Kraege A."/>
            <person name="Thomma B."/>
        </authorList>
    </citation>
    <scope>NUCLEOTIDE SEQUENCE [LARGE SCALE GENOMIC DNA]</scope>
</reference>
<sequence length="1759" mass="185132">MAQHEMGMVKGTSPFESFQGAQSLKSDASMSTASGDAPMRGVIRGLVASSGSGCEAVLMSHSTSGQPTCWTTRLHPAQEESFCSLELRRYPCSNLQVKVTFADAASTAKSITFAHWKSPGSWEKLGSMPLRSHGSSCLQHVIKLGAHTQVQRYLRITLQGLLHPPRDSSTFHGSHRIVRLRVVAPSAAVNQSTSDSISAHWPSRSVARSTAAAQEAGCAPVELPVNRPDNGAMQDGMRSSGPLGSHMAARPHLAPALPTLQSGNATAAHNRLAADSRAKDDGHLVALSPSARPALPRAEAAAAGNGRRTAQVAPAPQGARIGAPPPPPPPPPKPPGPPAGHKAAPRAPPPPPPPLRAKPAAALLSNGAPPLGGAANGPSRPPPPPPPPGKPGRARAGAPPPPPLPGKGALGKQLPNQAAPQSRPSAPDQAALVAGPTPSKPMVKLFWDKLPEKQLEDTVWGQLGKSPAEVDYEILEDEFAAKQAVMQIGKGGGAQQRPKQAMLLPLQRAQNVGVFLTRLKMDPAEVKEAILGLVNGEGGLSTEDIAGLLRCLPSADERDVLQRHSARYAELGMAEQFMLTMMSISQVGQRLRAVQFQRQFDGRHEALHAQIQTLEEACAETRSNRQLPCVLKTCLDVGNYLNAGHRAGAAAGFQIESLLKLKAVRSSKHPGRTLLHFVARQVAKKLGDEMPIEGGLQKVAAAAKISLSAMQTELQDLSASCAQLQRLLESLSLPDLDPFVEEMKAFHAEADLSIEKLRLQLASAEEQFAELAAYVNGAAKTSVSDPQAFFAMLLTFARDLDSAHRDNLAADEQSRKMAKKTSAAKGGAPQGGALKQRDRMLSQVKAYRRLKPEDRRALLTDKGARDRLHALGLNQRASVPSLRLVLAAEAAAEAAAAAPCSAAKRMDGLAARSLCIPLSATGRGGLQESLARASRAAQSGLRARQKDLEVSDDPDFGTDADAAGAKQPGHDQPAGMRKSLSSASQQIAGIDRPNGPLNSQGQAGAGAQTETEVADTEQGCSMQEQHRTGSTPLPTAGTTPESLPSDRKGPSGGSDSPAQMQHVDLFQQLGPRPLQSLAAIAFAKDPAHQAAPADQGSQPEEMKSNTSDSAHKVPNGAEEAALDTLAEPSMHFDTLEGEDSADRAGAGQGGRTSQQGAKQARDSMPPAVPVVPEASAAGSPHGAKKGTRGEPLRRSLLPAVHPRFRSSPLRTPAVNQSLSMLPDQATTAQSEQSQGPGSADVIISSSWDRSAKQESLQTRLQQAAMRLVGSQPLQTRPGNLGPRLHQAAMEADATSPAFEADGSTQQENRDSDVQGLGGPQEAYKQRRPKALPSRPPSIRRTPVPRSAQRAPALDMHAVQSASWSHSVMQYSPNMSELLGFVPTPKTGNPPAPANPAALKPSVASSYSFGVRDRPGSTGSTPVLHPRSNSATEALPAPLRSASPKQMGRPRSAGRDIASHPVSLSGHSIEDAGALREPLGHSLDKGALQQMGPGQDSERKRVFNDIGASGHISDSLALIARMRVSPGPLGKSADPRGPIQDAVATSKQAQRAAVDDHSGITPLLDGKAAGTAEAQRPDSDDAAAALTSPSPTGSGLGDIDSRLCCQPLRSSLFLHSLDDSVDAAASLSLPDYSDCPGPLEAGHFKARDLILTPAECKGRRNRKEHYLSISAVTHPHRIAVRSKQVFALEAAEPPASVDTQAAEEDLMLFTPQPAAIGKEAAKEPGQRNARPTIHKTGKQPGRHPWWSGRRWGKVPYSQTK</sequence>
<feature type="region of interest" description="Disordered" evidence="3">
    <location>
        <begin position="1407"/>
        <end position="1465"/>
    </location>
</feature>
<dbReference type="EMBL" id="CAXHTA020000016">
    <property type="protein sequence ID" value="CAL5226865.1"/>
    <property type="molecule type" value="Genomic_DNA"/>
</dbReference>
<feature type="compositionally biased region" description="Low complexity" evidence="3">
    <location>
        <begin position="287"/>
        <end position="303"/>
    </location>
</feature>
<feature type="compositionally biased region" description="Low complexity" evidence="3">
    <location>
        <begin position="1170"/>
        <end position="1180"/>
    </location>
</feature>
<feature type="compositionally biased region" description="Pro residues" evidence="3">
    <location>
        <begin position="379"/>
        <end position="390"/>
    </location>
</feature>
<organism evidence="5 6">
    <name type="scientific">Coccomyxa viridis</name>
    <dbReference type="NCBI Taxonomy" id="1274662"/>
    <lineage>
        <taxon>Eukaryota</taxon>
        <taxon>Viridiplantae</taxon>
        <taxon>Chlorophyta</taxon>
        <taxon>core chlorophytes</taxon>
        <taxon>Trebouxiophyceae</taxon>
        <taxon>Trebouxiophyceae incertae sedis</taxon>
        <taxon>Coccomyxaceae</taxon>
        <taxon>Coccomyxa</taxon>
    </lineage>
</organism>
<feature type="compositionally biased region" description="Pro residues" evidence="3">
    <location>
        <begin position="323"/>
        <end position="338"/>
    </location>
</feature>
<feature type="region of interest" description="Disordered" evidence="3">
    <location>
        <begin position="1299"/>
        <end position="1351"/>
    </location>
</feature>
<keyword evidence="2" id="KW-0175">Coiled coil</keyword>
<feature type="compositionally biased region" description="Low complexity" evidence="3">
    <location>
        <begin position="313"/>
        <end position="322"/>
    </location>
</feature>
<accession>A0ABP1G3R5</accession>
<feature type="region of interest" description="Disordered" evidence="3">
    <location>
        <begin position="1717"/>
        <end position="1759"/>
    </location>
</feature>
<feature type="coiled-coil region" evidence="2">
    <location>
        <begin position="707"/>
        <end position="774"/>
    </location>
</feature>
<feature type="region of interest" description="Disordered" evidence="3">
    <location>
        <begin position="287"/>
        <end position="438"/>
    </location>
</feature>
<dbReference type="Pfam" id="PF02181">
    <property type="entry name" value="FH2"/>
    <property type="match status" value="1"/>
</dbReference>
<dbReference type="InterPro" id="IPR042201">
    <property type="entry name" value="FH2_Formin_sf"/>
</dbReference>
<dbReference type="Gene3D" id="1.20.58.2220">
    <property type="entry name" value="Formin, FH2 domain"/>
    <property type="match status" value="1"/>
</dbReference>
<evidence type="ECO:0000256" key="1">
    <source>
        <dbReference type="RuleBase" id="RU361260"/>
    </source>
</evidence>
<dbReference type="InterPro" id="IPR051425">
    <property type="entry name" value="Formin_Homology"/>
</dbReference>
<feature type="region of interest" description="Disordered" evidence="3">
    <location>
        <begin position="937"/>
        <end position="1211"/>
    </location>
</feature>
<evidence type="ECO:0000256" key="3">
    <source>
        <dbReference type="SAM" id="MobiDB-lite"/>
    </source>
</evidence>
<protein>
    <recommendedName>
        <fullName evidence="1">Formin-like protein</fullName>
    </recommendedName>
</protein>
<feature type="compositionally biased region" description="Polar residues" evidence="3">
    <location>
        <begin position="1018"/>
        <end position="1042"/>
    </location>
</feature>